<keyword evidence="2" id="KW-1133">Transmembrane helix</keyword>
<feature type="region of interest" description="Disordered" evidence="1">
    <location>
        <begin position="1"/>
        <end position="109"/>
    </location>
</feature>
<keyword evidence="2" id="KW-0472">Membrane</keyword>
<feature type="compositionally biased region" description="Low complexity" evidence="1">
    <location>
        <begin position="85"/>
        <end position="94"/>
    </location>
</feature>
<evidence type="ECO:0000259" key="3">
    <source>
        <dbReference type="Pfam" id="PF02517"/>
    </source>
</evidence>
<feature type="compositionally biased region" description="Low complexity" evidence="1">
    <location>
        <begin position="1"/>
        <end position="10"/>
    </location>
</feature>
<feature type="compositionally biased region" description="Gly residues" evidence="1">
    <location>
        <begin position="49"/>
        <end position="59"/>
    </location>
</feature>
<keyword evidence="4" id="KW-0482">Metalloprotease</keyword>
<dbReference type="InterPro" id="IPR003675">
    <property type="entry name" value="Rce1/LyrA-like_dom"/>
</dbReference>
<feature type="transmembrane region" description="Helical" evidence="2">
    <location>
        <begin position="310"/>
        <end position="335"/>
    </location>
</feature>
<dbReference type="GO" id="GO:0004175">
    <property type="term" value="F:endopeptidase activity"/>
    <property type="evidence" value="ECO:0007669"/>
    <property type="project" value="UniProtKB-ARBA"/>
</dbReference>
<keyword evidence="4" id="KW-0378">Hydrolase</keyword>
<gene>
    <name evidence="4" type="ORF">IAC53_08270</name>
</gene>
<reference evidence="4" key="2">
    <citation type="journal article" date="2021" name="PeerJ">
        <title>Extensive microbial diversity within the chicken gut microbiome revealed by metagenomics and culture.</title>
        <authorList>
            <person name="Gilroy R."/>
            <person name="Ravi A."/>
            <person name="Getino M."/>
            <person name="Pursley I."/>
            <person name="Horton D.L."/>
            <person name="Alikhan N.F."/>
            <person name="Baker D."/>
            <person name="Gharbi K."/>
            <person name="Hall N."/>
            <person name="Watson M."/>
            <person name="Adriaenssens E.M."/>
            <person name="Foster-Nyarko E."/>
            <person name="Jarju S."/>
            <person name="Secka A."/>
            <person name="Antonio M."/>
            <person name="Oren A."/>
            <person name="Chaudhuri R.R."/>
            <person name="La Ragione R."/>
            <person name="Hildebrand F."/>
            <person name="Pallen M.J."/>
        </authorList>
    </citation>
    <scope>NUCLEOTIDE SEQUENCE</scope>
    <source>
        <strain evidence="4">ChiGjej1B1-19959</strain>
    </source>
</reference>
<evidence type="ECO:0000313" key="5">
    <source>
        <dbReference type="Proteomes" id="UP000824071"/>
    </source>
</evidence>
<protein>
    <submittedName>
        <fullName evidence="4">CPBP family intramembrane metalloprotease</fullName>
    </submittedName>
</protein>
<feature type="compositionally biased region" description="Low complexity" evidence="1">
    <location>
        <begin position="63"/>
        <end position="78"/>
    </location>
</feature>
<feature type="domain" description="CAAX prenyl protease 2/Lysostaphin resistance protein A-like" evidence="3">
    <location>
        <begin position="257"/>
        <end position="339"/>
    </location>
</feature>
<feature type="transmembrane region" description="Helical" evidence="2">
    <location>
        <begin position="400"/>
        <end position="420"/>
    </location>
</feature>
<dbReference type="Pfam" id="PF02517">
    <property type="entry name" value="Rce1-like"/>
    <property type="match status" value="1"/>
</dbReference>
<feature type="transmembrane region" description="Helical" evidence="2">
    <location>
        <begin position="123"/>
        <end position="148"/>
    </location>
</feature>
<comment type="caution">
    <text evidence="4">The sequence shown here is derived from an EMBL/GenBank/DDBJ whole genome shotgun (WGS) entry which is preliminary data.</text>
</comment>
<dbReference type="GO" id="GO:0080120">
    <property type="term" value="P:CAAX-box protein maturation"/>
    <property type="evidence" value="ECO:0007669"/>
    <property type="project" value="UniProtKB-ARBA"/>
</dbReference>
<organism evidence="4 5">
    <name type="scientific">Candidatus Fimenecus excrementigallinarum</name>
    <dbReference type="NCBI Taxonomy" id="2840816"/>
    <lineage>
        <taxon>Bacteria</taxon>
        <taxon>Bacillati</taxon>
        <taxon>Bacillota</taxon>
        <taxon>Clostridia</taxon>
        <taxon>Candidatus Fimenecus</taxon>
    </lineage>
</organism>
<feature type="compositionally biased region" description="Low complexity" evidence="1">
    <location>
        <begin position="17"/>
        <end position="37"/>
    </location>
</feature>
<dbReference type="EMBL" id="DVMW01000047">
    <property type="protein sequence ID" value="HIU36582.1"/>
    <property type="molecule type" value="Genomic_DNA"/>
</dbReference>
<name>A0A9D1LFA9_9FIRM</name>
<feature type="transmembrane region" description="Helical" evidence="2">
    <location>
        <begin position="355"/>
        <end position="379"/>
    </location>
</feature>
<dbReference type="Proteomes" id="UP000824071">
    <property type="component" value="Unassembled WGS sequence"/>
</dbReference>
<feature type="transmembrane region" description="Helical" evidence="2">
    <location>
        <begin position="160"/>
        <end position="185"/>
    </location>
</feature>
<keyword evidence="4" id="KW-0645">Protease</keyword>
<evidence type="ECO:0000256" key="1">
    <source>
        <dbReference type="SAM" id="MobiDB-lite"/>
    </source>
</evidence>
<accession>A0A9D1LFA9</accession>
<sequence length="425" mass="45917">MEQQRPNNGYQPGGQQPGYQPGNQPGNQSGYQPGNPQAGQQSGQRFGYQPGGQQPGGQPGYPKPDGQSGQRFGYQPGQQPGGQSGYQPGNPQPGWQQSPPPAGGRQHFLSPEKWRDHTAIRHISNATGIAIIVYTVLPALVSVILNLLPGFPEAYNSNQLFALAVDSLFAMECVGLPFFVSYVYLRREELSEPLAFGTPASGGAAALLVFVGLMLCMVGNYATGFLSNFVNAVFGITFTAPEDAFTITNGAEFGMRVLQTAVVPALVEEFAMRGTVLMPLRRYGDKFALLTSAFVFALIHGNMEQIPFAFIAGLGIGYAVLATGSLWTGVLIHFFNNFIAVCSEAMYDLLPASTASVLTLAMLLFVFLAGVVTLIIYLVRYQRLPLDTVKTPLDSRERNRAFLCSAPMVISIVLLVLRTITYVEI</sequence>
<feature type="transmembrane region" description="Helical" evidence="2">
    <location>
        <begin position="197"/>
        <end position="222"/>
    </location>
</feature>
<evidence type="ECO:0000313" key="4">
    <source>
        <dbReference type="EMBL" id="HIU36582.1"/>
    </source>
</evidence>
<keyword evidence="2" id="KW-0812">Transmembrane</keyword>
<dbReference type="AlphaFoldDB" id="A0A9D1LFA9"/>
<reference evidence="4" key="1">
    <citation type="submission" date="2020-10" db="EMBL/GenBank/DDBJ databases">
        <authorList>
            <person name="Gilroy R."/>
        </authorList>
    </citation>
    <scope>NUCLEOTIDE SEQUENCE</scope>
    <source>
        <strain evidence="4">ChiGjej1B1-19959</strain>
    </source>
</reference>
<evidence type="ECO:0000256" key="2">
    <source>
        <dbReference type="SAM" id="Phobius"/>
    </source>
</evidence>
<feature type="transmembrane region" description="Helical" evidence="2">
    <location>
        <begin position="287"/>
        <end position="303"/>
    </location>
</feature>
<dbReference type="GO" id="GO:0008237">
    <property type="term" value="F:metallopeptidase activity"/>
    <property type="evidence" value="ECO:0007669"/>
    <property type="project" value="UniProtKB-KW"/>
</dbReference>
<proteinExistence type="predicted"/>